<organism evidence="1 2">
    <name type="scientific">Chaenocephalus aceratus</name>
    <name type="common">Blackfin icefish</name>
    <name type="synonym">Chaenichthys aceratus</name>
    <dbReference type="NCBI Taxonomy" id="36190"/>
    <lineage>
        <taxon>Eukaryota</taxon>
        <taxon>Metazoa</taxon>
        <taxon>Chordata</taxon>
        <taxon>Craniata</taxon>
        <taxon>Vertebrata</taxon>
        <taxon>Euteleostomi</taxon>
        <taxon>Actinopterygii</taxon>
        <taxon>Neopterygii</taxon>
        <taxon>Teleostei</taxon>
        <taxon>Neoteleostei</taxon>
        <taxon>Acanthomorphata</taxon>
        <taxon>Eupercaria</taxon>
        <taxon>Perciformes</taxon>
        <taxon>Notothenioidei</taxon>
        <taxon>Channichthyidae</taxon>
        <taxon>Chaenocephalus</taxon>
    </lineage>
</organism>
<accession>A0ACB9WVG2</accession>
<name>A0ACB9WVG2_CHAAC</name>
<proteinExistence type="predicted"/>
<dbReference type="EMBL" id="CM043795">
    <property type="protein sequence ID" value="KAI4817707.1"/>
    <property type="molecule type" value="Genomic_DNA"/>
</dbReference>
<dbReference type="Proteomes" id="UP001057452">
    <property type="component" value="Chromosome 11"/>
</dbReference>
<evidence type="ECO:0000313" key="1">
    <source>
        <dbReference type="EMBL" id="KAI4817707.1"/>
    </source>
</evidence>
<evidence type="ECO:0000313" key="2">
    <source>
        <dbReference type="Proteomes" id="UP001057452"/>
    </source>
</evidence>
<protein>
    <submittedName>
        <fullName evidence="1">Uncharacterized protein</fullName>
    </submittedName>
</protein>
<gene>
    <name evidence="1" type="ORF">KUCAC02_011087</name>
</gene>
<keyword evidence="2" id="KW-1185">Reference proteome</keyword>
<reference evidence="1" key="1">
    <citation type="submission" date="2022-05" db="EMBL/GenBank/DDBJ databases">
        <title>Chromosome-level genome of Chaenocephalus aceratus.</title>
        <authorList>
            <person name="Park H."/>
        </authorList>
    </citation>
    <scope>NUCLEOTIDE SEQUENCE</scope>
    <source>
        <strain evidence="1">KU_202001</strain>
    </source>
</reference>
<sequence>MLYNLFANSVVHDIFIKKQREMEPTSQPVELKNLSETCWSCQYTALVAIRKSLPAVKATFTEIMSQPNARRKTEARAVSGLIDEQFVLLLTLFEDLFHVTKFMSDQLQSPSLELSSAMDFGHSDTDRQTRRGVMEGNSGQSKRPVHQSQSTWACWLSISKRSKALDVQRVIDIFASNHNNRRIVLL</sequence>
<comment type="caution">
    <text evidence="1">The sequence shown here is derived from an EMBL/GenBank/DDBJ whole genome shotgun (WGS) entry which is preliminary data.</text>
</comment>